<dbReference type="AlphaFoldDB" id="A0AAN7XQW5"/>
<dbReference type="EMBL" id="JAUZQC010000010">
    <property type="protein sequence ID" value="KAK5865209.1"/>
    <property type="molecule type" value="Genomic_DNA"/>
</dbReference>
<accession>A0AAN7XQW5</accession>
<dbReference type="Proteomes" id="UP001346869">
    <property type="component" value="Unassembled WGS sequence"/>
</dbReference>
<keyword evidence="3" id="KW-1185">Reference proteome</keyword>
<feature type="region of interest" description="Disordered" evidence="1">
    <location>
        <begin position="91"/>
        <end position="111"/>
    </location>
</feature>
<evidence type="ECO:0000256" key="1">
    <source>
        <dbReference type="SAM" id="MobiDB-lite"/>
    </source>
</evidence>
<feature type="region of interest" description="Disordered" evidence="1">
    <location>
        <begin position="1"/>
        <end position="78"/>
    </location>
</feature>
<feature type="compositionally biased region" description="Basic and acidic residues" evidence="1">
    <location>
        <begin position="1"/>
        <end position="18"/>
    </location>
</feature>
<protein>
    <submittedName>
        <fullName evidence="2">Uncharacterized protein</fullName>
    </submittedName>
</protein>
<proteinExistence type="predicted"/>
<reference evidence="2 3" key="1">
    <citation type="journal article" date="2023" name="Genes (Basel)">
        <title>Chromosome-Level Genome Assembly and Circadian Gene Repertoire of the Patagonia Blennie Eleginops maclovinus-The Closest Ancestral Proxy of Antarctic Cryonotothenioids.</title>
        <authorList>
            <person name="Cheng C.C."/>
            <person name="Rivera-Colon A.G."/>
            <person name="Minhas B.F."/>
            <person name="Wilson L."/>
            <person name="Rayamajhi N."/>
            <person name="Vargas-Chacoff L."/>
            <person name="Catchen J.M."/>
        </authorList>
    </citation>
    <scope>NUCLEOTIDE SEQUENCE [LARGE SCALE GENOMIC DNA]</scope>
    <source>
        <strain evidence="2">JMC-PN-2008</strain>
    </source>
</reference>
<gene>
    <name evidence="2" type="ORF">PBY51_016393</name>
</gene>
<evidence type="ECO:0000313" key="2">
    <source>
        <dbReference type="EMBL" id="KAK5865209.1"/>
    </source>
</evidence>
<comment type="caution">
    <text evidence="2">The sequence shown here is derived from an EMBL/GenBank/DDBJ whole genome shotgun (WGS) entry which is preliminary data.</text>
</comment>
<feature type="compositionally biased region" description="Polar residues" evidence="1">
    <location>
        <begin position="66"/>
        <end position="78"/>
    </location>
</feature>
<evidence type="ECO:0000313" key="3">
    <source>
        <dbReference type="Proteomes" id="UP001346869"/>
    </source>
</evidence>
<organism evidence="2 3">
    <name type="scientific">Eleginops maclovinus</name>
    <name type="common">Patagonian blennie</name>
    <name type="synonym">Eleginus maclovinus</name>
    <dbReference type="NCBI Taxonomy" id="56733"/>
    <lineage>
        <taxon>Eukaryota</taxon>
        <taxon>Metazoa</taxon>
        <taxon>Chordata</taxon>
        <taxon>Craniata</taxon>
        <taxon>Vertebrata</taxon>
        <taxon>Euteleostomi</taxon>
        <taxon>Actinopterygii</taxon>
        <taxon>Neopterygii</taxon>
        <taxon>Teleostei</taxon>
        <taxon>Neoteleostei</taxon>
        <taxon>Acanthomorphata</taxon>
        <taxon>Eupercaria</taxon>
        <taxon>Perciformes</taxon>
        <taxon>Notothenioidei</taxon>
        <taxon>Eleginopidae</taxon>
        <taxon>Eleginops</taxon>
    </lineage>
</organism>
<name>A0AAN7XQW5_ELEMC</name>
<sequence>MSGRYDDGRDWTVVDYRRGRDKRRGYGGPQNGNSQSRYYQPGDRQYGSGLHSNDRQYFSGLRSYGRQHSTGQRSNSYQRFYASVTRAGRGTYGDNCSPQHNQEPGYKPQFF</sequence>
<reference evidence="2 3" key="2">
    <citation type="journal article" date="2023" name="Mol. Biol. Evol.">
        <title>Genomics of Secondarily Temperate Adaptation in the Only Non-Antarctic Icefish.</title>
        <authorList>
            <person name="Rivera-Colon A.G."/>
            <person name="Rayamajhi N."/>
            <person name="Minhas B.F."/>
            <person name="Madrigal G."/>
            <person name="Bilyk K.T."/>
            <person name="Yoon V."/>
            <person name="Hune M."/>
            <person name="Gregory S."/>
            <person name="Cheng C.H.C."/>
            <person name="Catchen J.M."/>
        </authorList>
    </citation>
    <scope>NUCLEOTIDE SEQUENCE [LARGE SCALE GENOMIC DNA]</scope>
    <source>
        <strain evidence="2">JMC-PN-2008</strain>
    </source>
</reference>